<dbReference type="CDD" id="cd04784">
    <property type="entry name" value="HTH_CadR-PbrR"/>
    <property type="match status" value="1"/>
</dbReference>
<dbReference type="SUPFAM" id="SSF46955">
    <property type="entry name" value="Putative DNA-binding domain"/>
    <property type="match status" value="1"/>
</dbReference>
<evidence type="ECO:0000313" key="4">
    <source>
        <dbReference type="Proteomes" id="UP001628193"/>
    </source>
</evidence>
<evidence type="ECO:0000259" key="2">
    <source>
        <dbReference type="PROSITE" id="PS50937"/>
    </source>
</evidence>
<reference evidence="3 4" key="2">
    <citation type="submission" date="2024-09" db="EMBL/GenBank/DDBJ databases">
        <title>Draft genome sequence of Candidatus Magnetaquicoccaceae bacterium FCR-1.</title>
        <authorList>
            <person name="Shimoshige H."/>
            <person name="Shimamura S."/>
            <person name="Taoka A."/>
            <person name="Kobayashi H."/>
            <person name="Maekawa T."/>
        </authorList>
    </citation>
    <scope>NUCLEOTIDE SEQUENCE [LARGE SCALE GENOMIC DNA]</scope>
    <source>
        <strain evidence="3 4">FCR-1</strain>
    </source>
</reference>
<dbReference type="Pfam" id="PF13411">
    <property type="entry name" value="MerR_1"/>
    <property type="match status" value="1"/>
</dbReference>
<organism evidence="3 4">
    <name type="scientific">Candidatus Magnetaquiglobus chichijimensis</name>
    <dbReference type="NCBI Taxonomy" id="3141448"/>
    <lineage>
        <taxon>Bacteria</taxon>
        <taxon>Pseudomonadati</taxon>
        <taxon>Pseudomonadota</taxon>
        <taxon>Magnetococcia</taxon>
        <taxon>Magnetococcales</taxon>
        <taxon>Candidatus Magnetaquicoccaceae</taxon>
        <taxon>Candidatus Magnetaquiglobus</taxon>
    </lineage>
</organism>
<dbReference type="Gene3D" id="1.10.1660.10">
    <property type="match status" value="1"/>
</dbReference>
<proteinExistence type="predicted"/>
<dbReference type="InterPro" id="IPR009061">
    <property type="entry name" value="DNA-bd_dom_put_sf"/>
</dbReference>
<dbReference type="RefSeq" id="WP_420905535.1">
    <property type="nucleotide sequence ID" value="NZ_BAAFGK010000004.1"/>
</dbReference>
<dbReference type="EMBL" id="BAAFGK010000004">
    <property type="protein sequence ID" value="GAB0057847.1"/>
    <property type="molecule type" value="Genomic_DNA"/>
</dbReference>
<keyword evidence="4" id="KW-1185">Reference proteome</keyword>
<reference evidence="3 4" key="1">
    <citation type="submission" date="2024-05" db="EMBL/GenBank/DDBJ databases">
        <authorList>
            <consortium name="Candidatus Magnetaquicoccaceae bacterium FCR-1 genome sequencing consortium"/>
            <person name="Shimoshige H."/>
            <person name="Shimamura S."/>
            <person name="Taoka A."/>
            <person name="Kobayashi H."/>
            <person name="Maekawa T."/>
        </authorList>
    </citation>
    <scope>NUCLEOTIDE SEQUENCE [LARGE SCALE GENOMIC DNA]</scope>
    <source>
        <strain evidence="3 4">FCR-1</strain>
    </source>
</reference>
<keyword evidence="1" id="KW-0238">DNA-binding</keyword>
<evidence type="ECO:0000256" key="1">
    <source>
        <dbReference type="ARBA" id="ARBA00023125"/>
    </source>
</evidence>
<dbReference type="PANTHER" id="PTHR30204">
    <property type="entry name" value="REDOX-CYCLING DRUG-SENSING TRANSCRIPTIONAL ACTIVATOR SOXR"/>
    <property type="match status" value="1"/>
</dbReference>
<protein>
    <submittedName>
        <fullName evidence="3">Mercuric resistance operon regulatory protein</fullName>
    </submittedName>
</protein>
<dbReference type="InterPro" id="IPR011791">
    <property type="entry name" value="CadR-PbrR"/>
</dbReference>
<dbReference type="PRINTS" id="PR00040">
    <property type="entry name" value="HTHMERR"/>
</dbReference>
<dbReference type="InterPro" id="IPR000551">
    <property type="entry name" value="MerR-type_HTH_dom"/>
</dbReference>
<comment type="caution">
    <text evidence="3">The sequence shown here is derived from an EMBL/GenBank/DDBJ whole genome shotgun (WGS) entry which is preliminary data.</text>
</comment>
<gene>
    <name evidence="3" type="primary">merR1</name>
    <name evidence="3" type="ORF">SIID45300_02181</name>
</gene>
<dbReference type="PANTHER" id="PTHR30204:SF92">
    <property type="entry name" value="HTH-TYPE TRANSCRIPTIONAL REGULATOR ZNTR"/>
    <property type="match status" value="1"/>
</dbReference>
<dbReference type="PROSITE" id="PS50937">
    <property type="entry name" value="HTH_MERR_2"/>
    <property type="match status" value="1"/>
</dbReference>
<feature type="domain" description="HTH merR-type" evidence="2">
    <location>
        <begin position="1"/>
        <end position="69"/>
    </location>
</feature>
<accession>A0ABQ0CAD1</accession>
<dbReference type="SMART" id="SM00422">
    <property type="entry name" value="HTH_MERR"/>
    <property type="match status" value="1"/>
</dbReference>
<name>A0ABQ0CAD1_9PROT</name>
<dbReference type="Proteomes" id="UP001628193">
    <property type="component" value="Unassembled WGS sequence"/>
</dbReference>
<sequence length="148" mass="16791">MRIGELARRAGCDVETVRYYEREGLLAEPERESSGYRRYDAPHLETLQFVRHCRSLGMKLIEIRQLLNFRHHPDGDCAGVNALLDVQIVRVDAQITAMGMLKEQLMLLRGECEQRQTNRRCGILRSLNDAARGAPCPCHAKPVGMSQS</sequence>
<evidence type="ECO:0000313" key="3">
    <source>
        <dbReference type="EMBL" id="GAB0057847.1"/>
    </source>
</evidence>
<dbReference type="InterPro" id="IPR047057">
    <property type="entry name" value="MerR_fam"/>
</dbReference>